<evidence type="ECO:0000313" key="8">
    <source>
        <dbReference type="Proteomes" id="UP001151699"/>
    </source>
</evidence>
<keyword evidence="8" id="KW-1185">Reference proteome</keyword>
<dbReference type="GO" id="GO:0034497">
    <property type="term" value="P:protein localization to phagophore assembly site"/>
    <property type="evidence" value="ECO:0007669"/>
    <property type="project" value="TreeGrafter"/>
</dbReference>
<evidence type="ECO:0000313" key="7">
    <source>
        <dbReference type="EMBL" id="KAJ6640870.1"/>
    </source>
</evidence>
<feature type="region of interest" description="Disordered" evidence="5">
    <location>
        <begin position="284"/>
        <end position="349"/>
    </location>
</feature>
<organism evidence="7 8">
    <name type="scientific">Pseudolycoriella hygida</name>
    <dbReference type="NCBI Taxonomy" id="35572"/>
    <lineage>
        <taxon>Eukaryota</taxon>
        <taxon>Metazoa</taxon>
        <taxon>Ecdysozoa</taxon>
        <taxon>Arthropoda</taxon>
        <taxon>Hexapoda</taxon>
        <taxon>Insecta</taxon>
        <taxon>Pterygota</taxon>
        <taxon>Neoptera</taxon>
        <taxon>Endopterygota</taxon>
        <taxon>Diptera</taxon>
        <taxon>Nematocera</taxon>
        <taxon>Sciaroidea</taxon>
        <taxon>Sciaridae</taxon>
        <taxon>Pseudolycoriella</taxon>
    </lineage>
</organism>
<dbReference type="GO" id="GO:0005829">
    <property type="term" value="C:cytosol"/>
    <property type="evidence" value="ECO:0007669"/>
    <property type="project" value="TreeGrafter"/>
</dbReference>
<feature type="domain" description="Autophagy-related protein 13 N-terminal" evidence="6">
    <location>
        <begin position="94"/>
        <end position="198"/>
    </location>
</feature>
<keyword evidence="3 4" id="KW-0072">Autophagy</keyword>
<dbReference type="AlphaFoldDB" id="A0A9Q0S286"/>
<dbReference type="InterPro" id="IPR036570">
    <property type="entry name" value="HORMA_dom_sf"/>
</dbReference>
<accession>A0A9Q0S286</accession>
<dbReference type="PANTHER" id="PTHR13430">
    <property type="match status" value="1"/>
</dbReference>
<evidence type="ECO:0000256" key="2">
    <source>
        <dbReference type="ARBA" id="ARBA00007341"/>
    </source>
</evidence>
<gene>
    <name evidence="7" type="primary">Atg13</name>
    <name evidence="7" type="ORF">Bhyg_05803</name>
</gene>
<evidence type="ECO:0000256" key="4">
    <source>
        <dbReference type="RuleBase" id="RU361214"/>
    </source>
</evidence>
<evidence type="ECO:0000259" key="6">
    <source>
        <dbReference type="Pfam" id="PF10033"/>
    </source>
</evidence>
<dbReference type="EMBL" id="WJQU01000002">
    <property type="protein sequence ID" value="KAJ6640870.1"/>
    <property type="molecule type" value="Genomic_DNA"/>
</dbReference>
<protein>
    <recommendedName>
        <fullName evidence="4">Autophagy-related protein 13</fullName>
    </recommendedName>
</protein>
<dbReference type="Proteomes" id="UP001151699">
    <property type="component" value="Chromosome B"/>
</dbReference>
<dbReference type="OrthoDB" id="70161at2759"/>
<comment type="similarity">
    <text evidence="2 4">Belongs to the ATG13 family. Metazoan subfamily.</text>
</comment>
<feature type="compositionally biased region" description="Polar residues" evidence="5">
    <location>
        <begin position="299"/>
        <end position="316"/>
    </location>
</feature>
<dbReference type="GO" id="GO:0000407">
    <property type="term" value="C:phagophore assembly site"/>
    <property type="evidence" value="ECO:0007669"/>
    <property type="project" value="UniProtKB-SubCell"/>
</dbReference>
<dbReference type="GO" id="GO:0000423">
    <property type="term" value="P:mitophagy"/>
    <property type="evidence" value="ECO:0007669"/>
    <property type="project" value="TreeGrafter"/>
</dbReference>
<dbReference type="GO" id="GO:0034727">
    <property type="term" value="P:piecemeal microautophagy of the nucleus"/>
    <property type="evidence" value="ECO:0007669"/>
    <property type="project" value="TreeGrafter"/>
</dbReference>
<sequence>MLANKTFEKDKRELEKYIKFLALKAAQVIVQSRLGEKIYTECSSGQNNQWFNIAIQDQPEILLETKRVITPSSGESIISKFPLCVEISLETVDRDKMVLELWSMSIATNQSDPTFKANYAIYNGMSILLKSLIAVTRATPAYKLSRKQSNDSYGIYYLIYTGEPHTHNLGEGYKQVRVGQLGTALGKLNMSVAYRTKMTISPTQTGRDKPIMLQSDHFLKDLSPKNIRYHHIKKNEKKVIDLDKPLKPGAFVDQSKIKQYSEDDFILPETPPFSWLLRKTKEEQLGTSPKSDEELMVTSAVSPSKNDISINNNTAPLQPAPRSEVRAKSNSPTSSISDSKQFRSKNVPPEDERILKELHLPFATPNTPISDLAKFYRDCFHAPPLEAFNLTPPLPDAAVDDLTSQLEQFETSLCDYDA</sequence>
<dbReference type="Gene3D" id="3.30.900.10">
    <property type="entry name" value="HORMA domain"/>
    <property type="match status" value="1"/>
</dbReference>
<dbReference type="InterPro" id="IPR018731">
    <property type="entry name" value="Atg13_N"/>
</dbReference>
<dbReference type="GO" id="GO:1990316">
    <property type="term" value="C:Atg1/ULK1 kinase complex"/>
    <property type="evidence" value="ECO:0007669"/>
    <property type="project" value="InterPro"/>
</dbReference>
<comment type="subcellular location">
    <subcellularLocation>
        <location evidence="1">Preautophagosomal structure</location>
    </subcellularLocation>
</comment>
<name>A0A9Q0S286_9DIPT</name>
<dbReference type="InterPro" id="IPR040182">
    <property type="entry name" value="ATG13"/>
</dbReference>
<reference evidence="7" key="1">
    <citation type="submission" date="2022-07" db="EMBL/GenBank/DDBJ databases">
        <authorList>
            <person name="Trinca V."/>
            <person name="Uliana J.V.C."/>
            <person name="Torres T.T."/>
            <person name="Ward R.J."/>
            <person name="Monesi N."/>
        </authorList>
    </citation>
    <scope>NUCLEOTIDE SEQUENCE</scope>
    <source>
        <strain evidence="7">HSMRA1968</strain>
        <tissue evidence="7">Whole embryos</tissue>
    </source>
</reference>
<dbReference type="PANTHER" id="PTHR13430:SF4">
    <property type="entry name" value="AUTOPHAGY-RELATED PROTEIN 13"/>
    <property type="match status" value="1"/>
</dbReference>
<dbReference type="Pfam" id="PF10033">
    <property type="entry name" value="ATG13"/>
    <property type="match status" value="2"/>
</dbReference>
<evidence type="ECO:0000256" key="3">
    <source>
        <dbReference type="ARBA" id="ARBA00023006"/>
    </source>
</evidence>
<proteinExistence type="inferred from homology"/>
<evidence type="ECO:0000256" key="1">
    <source>
        <dbReference type="ARBA" id="ARBA00004329"/>
    </source>
</evidence>
<evidence type="ECO:0000256" key="5">
    <source>
        <dbReference type="SAM" id="MobiDB-lite"/>
    </source>
</evidence>
<feature type="non-terminal residue" evidence="7">
    <location>
        <position position="1"/>
    </location>
</feature>
<comment type="caution">
    <text evidence="7">The sequence shown here is derived from an EMBL/GenBank/DDBJ whole genome shotgun (WGS) entry which is preliminary data.</text>
</comment>
<feature type="compositionally biased region" description="Polar residues" evidence="5">
    <location>
        <begin position="328"/>
        <end position="339"/>
    </location>
</feature>
<feature type="domain" description="Autophagy-related protein 13 N-terminal" evidence="6">
    <location>
        <begin position="23"/>
        <end position="91"/>
    </location>
</feature>